<dbReference type="Proteomes" id="UP000828251">
    <property type="component" value="Unassembled WGS sequence"/>
</dbReference>
<accession>A0A9D3VVK9</accession>
<name>A0A9D3VVK9_9ROSI</name>
<reference evidence="1 2" key="1">
    <citation type="journal article" date="2021" name="Plant Biotechnol. J.">
        <title>Multi-omics assisted identification of the key and species-specific regulatory components of drought-tolerant mechanisms in Gossypium stocksii.</title>
        <authorList>
            <person name="Yu D."/>
            <person name="Ke L."/>
            <person name="Zhang D."/>
            <person name="Wu Y."/>
            <person name="Sun Y."/>
            <person name="Mei J."/>
            <person name="Sun J."/>
            <person name="Sun Y."/>
        </authorList>
    </citation>
    <scope>NUCLEOTIDE SEQUENCE [LARGE SCALE GENOMIC DNA]</scope>
    <source>
        <strain evidence="2">cv. E1</strain>
        <tissue evidence="1">Leaf</tissue>
    </source>
</reference>
<sequence>MEKMLQVLQMNVNISIPSNTENNPKREGKGHVKGITLCLRMMVRDLVRQSIMVVDNENDDTPTFKVKQGLCKNEEDNEIR</sequence>
<gene>
    <name evidence="1" type="ORF">J1N35_014714</name>
</gene>
<proteinExistence type="predicted"/>
<evidence type="ECO:0000313" key="2">
    <source>
        <dbReference type="Proteomes" id="UP000828251"/>
    </source>
</evidence>
<comment type="caution">
    <text evidence="1">The sequence shown here is derived from an EMBL/GenBank/DDBJ whole genome shotgun (WGS) entry which is preliminary data.</text>
</comment>
<protein>
    <submittedName>
        <fullName evidence="1">Uncharacterized protein</fullName>
    </submittedName>
</protein>
<dbReference type="EMBL" id="JAIQCV010000005">
    <property type="protein sequence ID" value="KAH1097793.1"/>
    <property type="molecule type" value="Genomic_DNA"/>
</dbReference>
<dbReference type="AlphaFoldDB" id="A0A9D3VVK9"/>
<organism evidence="1 2">
    <name type="scientific">Gossypium stocksii</name>
    <dbReference type="NCBI Taxonomy" id="47602"/>
    <lineage>
        <taxon>Eukaryota</taxon>
        <taxon>Viridiplantae</taxon>
        <taxon>Streptophyta</taxon>
        <taxon>Embryophyta</taxon>
        <taxon>Tracheophyta</taxon>
        <taxon>Spermatophyta</taxon>
        <taxon>Magnoliopsida</taxon>
        <taxon>eudicotyledons</taxon>
        <taxon>Gunneridae</taxon>
        <taxon>Pentapetalae</taxon>
        <taxon>rosids</taxon>
        <taxon>malvids</taxon>
        <taxon>Malvales</taxon>
        <taxon>Malvaceae</taxon>
        <taxon>Malvoideae</taxon>
        <taxon>Gossypium</taxon>
    </lineage>
</organism>
<feature type="non-terminal residue" evidence="1">
    <location>
        <position position="80"/>
    </location>
</feature>
<evidence type="ECO:0000313" key="1">
    <source>
        <dbReference type="EMBL" id="KAH1097793.1"/>
    </source>
</evidence>
<keyword evidence="2" id="KW-1185">Reference proteome</keyword>